<dbReference type="InterPro" id="IPR050491">
    <property type="entry name" value="AmpC-like"/>
</dbReference>
<keyword evidence="4" id="KW-1185">Reference proteome</keyword>
<dbReference type="OrthoDB" id="5377431at2"/>
<protein>
    <submittedName>
        <fullName evidence="3">Methylmalonyl-CoA mutase</fullName>
    </submittedName>
</protein>
<proteinExistence type="predicted"/>
<dbReference type="RefSeq" id="WP_085770242.1">
    <property type="nucleotide sequence ID" value="NZ_AP027149.1"/>
</dbReference>
<dbReference type="AlphaFoldDB" id="A0A1W6MRI9"/>
<reference evidence="3 4" key="1">
    <citation type="submission" date="2017-02" db="EMBL/GenBank/DDBJ databases">
        <authorList>
            <person name="Peterson S.W."/>
        </authorList>
    </citation>
    <scope>NUCLEOTIDE SEQUENCE [LARGE SCALE GENOMIC DNA]</scope>
    <source>
        <strain evidence="3 4">S285</strain>
    </source>
</reference>
<accession>A0A1W6MRI9</accession>
<evidence type="ECO:0000256" key="1">
    <source>
        <dbReference type="SAM" id="SignalP"/>
    </source>
</evidence>
<dbReference type="InterPro" id="IPR001466">
    <property type="entry name" value="Beta-lactam-related"/>
</dbReference>
<evidence type="ECO:0000259" key="2">
    <source>
        <dbReference type="Pfam" id="PF00144"/>
    </source>
</evidence>
<evidence type="ECO:0000313" key="3">
    <source>
        <dbReference type="EMBL" id="ARN80187.1"/>
    </source>
</evidence>
<dbReference type="Gene3D" id="3.40.710.10">
    <property type="entry name" value="DD-peptidase/beta-lactamase superfamily"/>
    <property type="match status" value="1"/>
</dbReference>
<sequence length="392" mass="41547">MNRRSWLKFSLAALASPGAALARTQPAPRLEDVLEPLRAKHGLPALAGAIVRKGQIVAASAVGARLLNSDRKVTVNDRFHLGSDTKAMTATLGGMAVEAGKLRWDSTIGDVLGAKVTGIDPKLAAVTLEQLLSHTGGIPSDTDEILNLYFTGDAFKSDLPTQRLRLLNAWKNHAPATKPGAEFHYANLGYVIAGAMIETALGVSWEELMINRIFTPLRLSTAGIGPQATTGKYDAPIGYQIGDDGAATPVPWAAPADVPPALGPAGAAHMSVVDFASWAGWNAGGGKRGPALVKPETLERIHRAHVSTGKLANPRPGTPQEGEYALGWGLVKFDWTPTAVLTHNGSNSMNFAKILVDRDKDLGVVVLTNFPEKQAEAAASEAQETLYKRYSS</sequence>
<name>A0A1W6MRI9_9HYPH</name>
<dbReference type="Pfam" id="PF00144">
    <property type="entry name" value="Beta-lactamase"/>
    <property type="match status" value="1"/>
</dbReference>
<dbReference type="PANTHER" id="PTHR46825">
    <property type="entry name" value="D-ALANYL-D-ALANINE-CARBOXYPEPTIDASE/ENDOPEPTIDASE AMPH"/>
    <property type="match status" value="1"/>
</dbReference>
<gene>
    <name evidence="3" type="ORF">B1812_02780</name>
</gene>
<dbReference type="EMBL" id="CP019948">
    <property type="protein sequence ID" value="ARN80187.1"/>
    <property type="molecule type" value="Genomic_DNA"/>
</dbReference>
<dbReference type="KEGG" id="mbry:B1812_02780"/>
<dbReference type="PANTHER" id="PTHR46825:SF9">
    <property type="entry name" value="BETA-LACTAMASE-RELATED DOMAIN-CONTAINING PROTEIN"/>
    <property type="match status" value="1"/>
</dbReference>
<feature type="signal peptide" evidence="1">
    <location>
        <begin position="1"/>
        <end position="22"/>
    </location>
</feature>
<feature type="domain" description="Beta-lactamase-related" evidence="2">
    <location>
        <begin position="31"/>
        <end position="377"/>
    </location>
</feature>
<evidence type="ECO:0000313" key="4">
    <source>
        <dbReference type="Proteomes" id="UP000193978"/>
    </source>
</evidence>
<dbReference type="InterPro" id="IPR012338">
    <property type="entry name" value="Beta-lactam/transpept-like"/>
</dbReference>
<organism evidence="3 4">
    <name type="scientific">Methylocystis bryophila</name>
    <dbReference type="NCBI Taxonomy" id="655015"/>
    <lineage>
        <taxon>Bacteria</taxon>
        <taxon>Pseudomonadati</taxon>
        <taxon>Pseudomonadota</taxon>
        <taxon>Alphaproteobacteria</taxon>
        <taxon>Hyphomicrobiales</taxon>
        <taxon>Methylocystaceae</taxon>
        <taxon>Methylocystis</taxon>
    </lineage>
</organism>
<keyword evidence="1" id="KW-0732">Signal</keyword>
<dbReference type="SUPFAM" id="SSF56601">
    <property type="entry name" value="beta-lactamase/transpeptidase-like"/>
    <property type="match status" value="1"/>
</dbReference>
<feature type="chain" id="PRO_5012981185" evidence="1">
    <location>
        <begin position="23"/>
        <end position="392"/>
    </location>
</feature>
<dbReference type="Proteomes" id="UP000193978">
    <property type="component" value="Chromosome"/>
</dbReference>
<dbReference type="STRING" id="655015.B1812_02780"/>